<dbReference type="InterPro" id="IPR018392">
    <property type="entry name" value="LysM"/>
</dbReference>
<dbReference type="InterPro" id="IPR036779">
    <property type="entry name" value="LysM_dom_sf"/>
</dbReference>
<protein>
    <recommendedName>
        <fullName evidence="2">LysM domain-containing protein</fullName>
    </recommendedName>
</protein>
<evidence type="ECO:0000259" key="2">
    <source>
        <dbReference type="PROSITE" id="PS51782"/>
    </source>
</evidence>
<gene>
    <name evidence="3" type="ORF">TWF694_011391</name>
</gene>
<keyword evidence="4" id="KW-1185">Reference proteome</keyword>
<keyword evidence="1" id="KW-0732">Signal</keyword>
<proteinExistence type="predicted"/>
<dbReference type="AlphaFoldDB" id="A0AAV9X7P7"/>
<organism evidence="3 4">
    <name type="scientific">Orbilia ellipsospora</name>
    <dbReference type="NCBI Taxonomy" id="2528407"/>
    <lineage>
        <taxon>Eukaryota</taxon>
        <taxon>Fungi</taxon>
        <taxon>Dikarya</taxon>
        <taxon>Ascomycota</taxon>
        <taxon>Pezizomycotina</taxon>
        <taxon>Orbiliomycetes</taxon>
        <taxon>Orbiliales</taxon>
        <taxon>Orbiliaceae</taxon>
        <taxon>Orbilia</taxon>
    </lineage>
</organism>
<feature type="signal peptide" evidence="1">
    <location>
        <begin position="1"/>
        <end position="20"/>
    </location>
</feature>
<dbReference type="CDD" id="cd00118">
    <property type="entry name" value="LysM"/>
    <property type="match status" value="1"/>
</dbReference>
<reference evidence="3 4" key="1">
    <citation type="submission" date="2019-10" db="EMBL/GenBank/DDBJ databases">
        <authorList>
            <person name="Palmer J.M."/>
        </authorList>
    </citation>
    <scope>NUCLEOTIDE SEQUENCE [LARGE SCALE GENOMIC DNA]</scope>
    <source>
        <strain evidence="3 4">TWF694</strain>
    </source>
</reference>
<dbReference type="Proteomes" id="UP001365542">
    <property type="component" value="Unassembled WGS sequence"/>
</dbReference>
<dbReference type="SUPFAM" id="SSF54106">
    <property type="entry name" value="LysM domain"/>
    <property type="match status" value="1"/>
</dbReference>
<evidence type="ECO:0000313" key="4">
    <source>
        <dbReference type="Proteomes" id="UP001365542"/>
    </source>
</evidence>
<comment type="caution">
    <text evidence="3">The sequence shown here is derived from an EMBL/GenBank/DDBJ whole genome shotgun (WGS) entry which is preliminary data.</text>
</comment>
<dbReference type="Gene3D" id="3.10.350.10">
    <property type="entry name" value="LysM domain"/>
    <property type="match status" value="1"/>
</dbReference>
<sequence>MKHFLSLSVLFGFIASSVAAKSLRARDTTSTKPAVTESNEDANCNLWYLAVDGDTCLTISQNTAIPLNDLFNWNPALKNDCFTTNAGEGYCIGVSSSGVSSTTSVAPTSCVCVPLRTTITVTVTAGGTTTKPVTTTSKSTTLTTITSTKTTTTSIKTTTTTTTTTTTQAVATFTPEQFPASKGLTQCIAPVAGQPTPKKNYGGNSLTRAIGEACTDITGGTSAFLAPGDPYTASASEGSGPVSFQLKIWIGGFAVTNDLCVSLLGSINTACTDSTVHTYGGCAYTSDKNLEACIFP</sequence>
<dbReference type="PROSITE" id="PS51782">
    <property type="entry name" value="LYSM"/>
    <property type="match status" value="1"/>
</dbReference>
<feature type="domain" description="LysM" evidence="2">
    <location>
        <begin position="46"/>
        <end position="92"/>
    </location>
</feature>
<accession>A0AAV9X7P7</accession>
<evidence type="ECO:0000256" key="1">
    <source>
        <dbReference type="SAM" id="SignalP"/>
    </source>
</evidence>
<dbReference type="EMBL" id="JAVHJO010000009">
    <property type="protein sequence ID" value="KAK6537194.1"/>
    <property type="molecule type" value="Genomic_DNA"/>
</dbReference>
<name>A0AAV9X7P7_9PEZI</name>
<feature type="chain" id="PRO_5043620246" description="LysM domain-containing protein" evidence="1">
    <location>
        <begin position="21"/>
        <end position="296"/>
    </location>
</feature>
<evidence type="ECO:0000313" key="3">
    <source>
        <dbReference type="EMBL" id="KAK6537194.1"/>
    </source>
</evidence>